<gene>
    <name evidence="1" type="ORF">E2C01_046358</name>
</gene>
<dbReference type="AlphaFoldDB" id="A0A5B7G5S7"/>
<evidence type="ECO:0000313" key="2">
    <source>
        <dbReference type="Proteomes" id="UP000324222"/>
    </source>
</evidence>
<accession>A0A5B7G5S7</accession>
<organism evidence="1 2">
    <name type="scientific">Portunus trituberculatus</name>
    <name type="common">Swimming crab</name>
    <name type="synonym">Neptunus trituberculatus</name>
    <dbReference type="NCBI Taxonomy" id="210409"/>
    <lineage>
        <taxon>Eukaryota</taxon>
        <taxon>Metazoa</taxon>
        <taxon>Ecdysozoa</taxon>
        <taxon>Arthropoda</taxon>
        <taxon>Crustacea</taxon>
        <taxon>Multicrustacea</taxon>
        <taxon>Malacostraca</taxon>
        <taxon>Eumalacostraca</taxon>
        <taxon>Eucarida</taxon>
        <taxon>Decapoda</taxon>
        <taxon>Pleocyemata</taxon>
        <taxon>Brachyura</taxon>
        <taxon>Eubrachyura</taxon>
        <taxon>Portunoidea</taxon>
        <taxon>Portunidae</taxon>
        <taxon>Portuninae</taxon>
        <taxon>Portunus</taxon>
    </lineage>
</organism>
<dbReference type="EMBL" id="VSRR010010916">
    <property type="protein sequence ID" value="MPC52488.1"/>
    <property type="molecule type" value="Genomic_DNA"/>
</dbReference>
<dbReference type="Proteomes" id="UP000324222">
    <property type="component" value="Unassembled WGS sequence"/>
</dbReference>
<reference evidence="1 2" key="1">
    <citation type="submission" date="2019-05" db="EMBL/GenBank/DDBJ databases">
        <title>Another draft genome of Portunus trituberculatus and its Hox gene families provides insights of decapod evolution.</title>
        <authorList>
            <person name="Jeong J.-H."/>
            <person name="Song I."/>
            <person name="Kim S."/>
            <person name="Choi T."/>
            <person name="Kim D."/>
            <person name="Ryu S."/>
            <person name="Kim W."/>
        </authorList>
    </citation>
    <scope>NUCLEOTIDE SEQUENCE [LARGE SCALE GENOMIC DNA]</scope>
    <source>
        <tissue evidence="1">Muscle</tissue>
    </source>
</reference>
<name>A0A5B7G5S7_PORTR</name>
<protein>
    <submittedName>
        <fullName evidence="1">Uncharacterized protein</fullName>
    </submittedName>
</protein>
<proteinExistence type="predicted"/>
<keyword evidence="2" id="KW-1185">Reference proteome</keyword>
<evidence type="ECO:0000313" key="1">
    <source>
        <dbReference type="EMBL" id="MPC52488.1"/>
    </source>
</evidence>
<sequence>MYHRMMNFIDLVLEDAMGQRIELERPVGPSTSTTPTQKGPILLGRAQPVMFFMEQADSAYLKANEKKPTSVGYPSGRFAKIYSVVGLEVYGKATLVNPSLHAALNPSAREPCVLCEHPEVAKMEGVVTRSRDALNYSFWCLGAMHLLATRNLRT</sequence>
<comment type="caution">
    <text evidence="1">The sequence shown here is derived from an EMBL/GenBank/DDBJ whole genome shotgun (WGS) entry which is preliminary data.</text>
</comment>